<evidence type="ECO:0000313" key="2">
    <source>
        <dbReference type="EMBL" id="EFM01968.1"/>
    </source>
</evidence>
<dbReference type="BioCyc" id="PMAR862515-HMP:GMOO-1080-MONOMER"/>
<dbReference type="SUPFAM" id="SSF56935">
    <property type="entry name" value="Porins"/>
    <property type="match status" value="1"/>
</dbReference>
<reference evidence="2" key="1">
    <citation type="submission" date="2010-07" db="EMBL/GenBank/DDBJ databases">
        <authorList>
            <person name="Muzny D."/>
            <person name="Qin X."/>
            <person name="Deng J."/>
            <person name="Jiang H."/>
            <person name="Liu Y."/>
            <person name="Qu J."/>
            <person name="Song X.-Z."/>
            <person name="Zhang L."/>
            <person name="Thornton R."/>
            <person name="Coyle M."/>
            <person name="Francisco L."/>
            <person name="Jackson L."/>
            <person name="Javaid M."/>
            <person name="Korchina V."/>
            <person name="Kovar C."/>
            <person name="Mata R."/>
            <person name="Mathew T."/>
            <person name="Ngo R."/>
            <person name="Nguyen L."/>
            <person name="Nguyen N."/>
            <person name="Okwuonu G."/>
            <person name="Ongeri F."/>
            <person name="Pham C."/>
            <person name="Simmons D."/>
            <person name="Wilczek-Boney K."/>
            <person name="Hale W."/>
            <person name="Jakkamsetti A."/>
            <person name="Pham P."/>
            <person name="Ruth R."/>
            <person name="San Lucas F."/>
            <person name="Warren J."/>
            <person name="Zhang J."/>
            <person name="Zhao Z."/>
            <person name="Zhou C."/>
            <person name="Zhu D."/>
            <person name="Lee S."/>
            <person name="Bess C."/>
            <person name="Blankenburg K."/>
            <person name="Forbes L."/>
            <person name="Fu Q."/>
            <person name="Gubbala S."/>
            <person name="Hirani K."/>
            <person name="Jayaseelan J.C."/>
            <person name="Lara F."/>
            <person name="Munidasa M."/>
            <person name="Palculict T."/>
            <person name="Patil S."/>
            <person name="Pu L.-L."/>
            <person name="Saada N."/>
            <person name="Tang L."/>
            <person name="Weissenberger G."/>
            <person name="Zhu Y."/>
            <person name="Hemphill L."/>
            <person name="Shang Y."/>
            <person name="Youmans B."/>
            <person name="Ayvaz T."/>
            <person name="Ross M."/>
            <person name="Santibanez J."/>
            <person name="Aqrawi P."/>
            <person name="Gross S."/>
            <person name="Joshi V."/>
            <person name="Fowler G."/>
            <person name="Nazareth L."/>
            <person name="Reid J."/>
            <person name="Worley K."/>
            <person name="Petrosino J."/>
            <person name="Highlander S."/>
            <person name="Gibbs R."/>
        </authorList>
    </citation>
    <scope>NUCLEOTIDE SEQUENCE [LARGE SCALE GENOMIC DNA]</scope>
    <source>
        <strain evidence="2">DSM 16973</strain>
    </source>
</reference>
<dbReference type="RefSeq" id="WP_006949022.1">
    <property type="nucleotide sequence ID" value="NZ_BAJI01000039.1"/>
</dbReference>
<dbReference type="OrthoDB" id="1491239at2"/>
<name>E0NSB2_9BACT</name>
<comment type="caution">
    <text evidence="2">The sequence shown here is derived from an EMBL/GenBank/DDBJ whole genome shotgun (WGS) entry which is preliminary data.</text>
</comment>
<proteinExistence type="predicted"/>
<dbReference type="eggNOG" id="COG2067">
    <property type="taxonomic scope" value="Bacteria"/>
</dbReference>
<evidence type="ECO:0000256" key="1">
    <source>
        <dbReference type="SAM" id="SignalP"/>
    </source>
</evidence>
<dbReference type="Gene3D" id="2.40.160.60">
    <property type="entry name" value="Outer membrane protein transport protein (OMPP1/FadL/TodX)"/>
    <property type="match status" value="1"/>
</dbReference>
<evidence type="ECO:0000313" key="3">
    <source>
        <dbReference type="Proteomes" id="UP000004394"/>
    </source>
</evidence>
<dbReference type="Proteomes" id="UP000004394">
    <property type="component" value="Unassembled WGS sequence"/>
</dbReference>
<accession>E0NSB2</accession>
<dbReference type="STRING" id="862515.HMPREF0658_1063"/>
<dbReference type="EMBL" id="AEEI01000035">
    <property type="protein sequence ID" value="EFM01968.1"/>
    <property type="molecule type" value="Genomic_DNA"/>
</dbReference>
<protein>
    <recommendedName>
        <fullName evidence="4">Outer membrane protein transport protein, Ompp1/FadL/TodX family</fullName>
    </recommendedName>
</protein>
<evidence type="ECO:0008006" key="4">
    <source>
        <dbReference type="Google" id="ProtNLM"/>
    </source>
</evidence>
<sequence length="430" mass="47488">MKKIIGMMFLAAVSITAVAQSGTNSPYSQYGLGVLSEQSSGFNRGMNGLGLGFRDSRQVNFLNPASYSGMDSLMFLFDAGVSGQTTRFKERGRTLNANNADFEYAVAGFRAARHVGVSFGIVPFTNIGFNYSNTEYVDANRTTSYTNTYYGRGGMHCAYLGAGWMPVKGFSVGVNASYIWGNYSRSIINSYSDKTINTLSKFYTANVTSYQLGFGVQYTARLSKKDEMTLGATYSLGHDIGGDPTCRIISTNPQTSVSDTATYRANGGLSLPAMLGVGISWSHDNRWRIGADYSLQKWSSVDFPEYSVVNNVPKYALTSHLFKDRHKLTFGGEYCQDATARNFFGRLRYRAGVSYTTPYLKINGQDGPKETSVSAGFGIPIMNAYNNRSMLNISAQWVHSSATGLITENTFRINIGLTFNERWFQKWKVE</sequence>
<keyword evidence="3" id="KW-1185">Reference proteome</keyword>
<keyword evidence="1" id="KW-0732">Signal</keyword>
<feature type="signal peptide" evidence="1">
    <location>
        <begin position="1"/>
        <end position="19"/>
    </location>
</feature>
<feature type="chain" id="PRO_5003138173" description="Outer membrane protein transport protein, Ompp1/FadL/TodX family" evidence="1">
    <location>
        <begin position="20"/>
        <end position="430"/>
    </location>
</feature>
<gene>
    <name evidence="2" type="ORF">HMPREF0658_1063</name>
</gene>
<dbReference type="AlphaFoldDB" id="E0NSB2"/>
<organism evidence="2 3">
    <name type="scientific">Hoylesella marshii DSM 16973 = JCM 13450</name>
    <dbReference type="NCBI Taxonomy" id="862515"/>
    <lineage>
        <taxon>Bacteria</taxon>
        <taxon>Pseudomonadati</taxon>
        <taxon>Bacteroidota</taxon>
        <taxon>Bacteroidia</taxon>
        <taxon>Bacteroidales</taxon>
        <taxon>Prevotellaceae</taxon>
        <taxon>Hoylesella</taxon>
    </lineage>
</organism>
<dbReference type="HOGENOM" id="CLU_047829_1_0_10"/>